<proteinExistence type="predicted"/>
<protein>
    <recommendedName>
        <fullName evidence="3">DUF2797 domain-containing protein</fullName>
    </recommendedName>
</protein>
<sequence>MKITGMIRGLAHQYQEPLQYFIKINDNRQEINSWLDAKVKIEYEGHIQCIYCGRVIKKTFNHGSCFPCFQKLPENDLCIVKPDLCHYDKGTCRDSEFGDSHCMQPHFVYLAVSSDLKVGLTRECNHLKRWGDQGAVQAIPIAKLPTRKLAGELEMRLAERFPDKTNWRKMLKGDTPEIDLLQFRKEAYSMVQEEYGDYFLHEESLTSLRYPIRQEMEKVTTFNLDKQPVIEDVLIGIKGQYLMFSSGVLNVKKYAGYHVTITLLDTM</sequence>
<dbReference type="EMBL" id="MJAT01000022">
    <property type="protein sequence ID" value="OEH85359.1"/>
    <property type="molecule type" value="Genomic_DNA"/>
</dbReference>
<dbReference type="OrthoDB" id="9775734at2"/>
<organism evidence="1 2">
    <name type="scientific">Desulfuribacillus stibiiarsenatis</name>
    <dbReference type="NCBI Taxonomy" id="1390249"/>
    <lineage>
        <taxon>Bacteria</taxon>
        <taxon>Bacillati</taxon>
        <taxon>Bacillota</taxon>
        <taxon>Desulfuribacillia</taxon>
        <taxon>Desulfuribacillales</taxon>
        <taxon>Desulfuribacillaceae</taxon>
        <taxon>Desulfuribacillus</taxon>
    </lineage>
</organism>
<dbReference type="STRING" id="1390249.BHU72_04505"/>
<reference evidence="1 2" key="1">
    <citation type="submission" date="2016-09" db="EMBL/GenBank/DDBJ databases">
        <title>Desulfuribacillus arsenicus sp. nov., an obligately anaerobic, dissimilatory arsenic- and antimonate-reducing bacterium isolated from anoxic sediments.</title>
        <authorList>
            <person name="Abin C.A."/>
            <person name="Hollibaugh J.T."/>
        </authorList>
    </citation>
    <scope>NUCLEOTIDE SEQUENCE [LARGE SCALE GENOMIC DNA]</scope>
    <source>
        <strain evidence="1 2">MLFW-2</strain>
    </source>
</reference>
<evidence type="ECO:0008006" key="3">
    <source>
        <dbReference type="Google" id="ProtNLM"/>
    </source>
</evidence>
<name>A0A1E5L5V7_9FIRM</name>
<dbReference type="InterPro" id="IPR021246">
    <property type="entry name" value="DUF2797"/>
</dbReference>
<evidence type="ECO:0000313" key="2">
    <source>
        <dbReference type="Proteomes" id="UP000095255"/>
    </source>
</evidence>
<gene>
    <name evidence="1" type="ORF">BHU72_04505</name>
</gene>
<dbReference type="Proteomes" id="UP000095255">
    <property type="component" value="Unassembled WGS sequence"/>
</dbReference>
<comment type="caution">
    <text evidence="1">The sequence shown here is derived from an EMBL/GenBank/DDBJ whole genome shotgun (WGS) entry which is preliminary data.</text>
</comment>
<keyword evidence="2" id="KW-1185">Reference proteome</keyword>
<evidence type="ECO:0000313" key="1">
    <source>
        <dbReference type="EMBL" id="OEH85359.1"/>
    </source>
</evidence>
<dbReference type="Pfam" id="PF10977">
    <property type="entry name" value="DUF2797"/>
    <property type="match status" value="1"/>
</dbReference>
<dbReference type="RefSeq" id="WP_069702185.1">
    <property type="nucleotide sequence ID" value="NZ_MJAT01000022.1"/>
</dbReference>
<accession>A0A1E5L5V7</accession>
<dbReference type="AlphaFoldDB" id="A0A1E5L5V7"/>